<accession>A0A1R3V8C9</accession>
<evidence type="ECO:0000313" key="2">
    <source>
        <dbReference type="EMBL" id="SIT56159.1"/>
    </source>
</evidence>
<dbReference type="AlphaFoldDB" id="A0A1R3V8C9"/>
<feature type="region of interest" description="Disordered" evidence="1">
    <location>
        <begin position="1"/>
        <end position="23"/>
    </location>
</feature>
<keyword evidence="3" id="KW-1185">Reference proteome</keyword>
<dbReference type="Proteomes" id="UP000188388">
    <property type="component" value="Unassembled WGS sequence"/>
</dbReference>
<evidence type="ECO:0000313" key="3">
    <source>
        <dbReference type="Proteomes" id="UP000188388"/>
    </source>
</evidence>
<dbReference type="EMBL" id="FTPD01000019">
    <property type="protein sequence ID" value="SIT56159.1"/>
    <property type="molecule type" value="Genomic_DNA"/>
</dbReference>
<reference evidence="3" key="1">
    <citation type="submission" date="2017-01" db="EMBL/GenBank/DDBJ databases">
        <authorList>
            <person name="Brunel B."/>
        </authorList>
    </citation>
    <scope>NUCLEOTIDE SEQUENCE [LARGE SCALE GENOMIC DNA]</scope>
</reference>
<dbReference type="STRING" id="1631249.BQ8794_260015"/>
<proteinExistence type="predicted"/>
<organism evidence="2 3">
    <name type="scientific">Mesorhizobium prunaredense</name>
    <dbReference type="NCBI Taxonomy" id="1631249"/>
    <lineage>
        <taxon>Bacteria</taxon>
        <taxon>Pseudomonadati</taxon>
        <taxon>Pseudomonadota</taxon>
        <taxon>Alphaproteobacteria</taxon>
        <taxon>Hyphomicrobiales</taxon>
        <taxon>Phyllobacteriaceae</taxon>
        <taxon>Mesorhizobium</taxon>
    </lineage>
</organism>
<dbReference type="RefSeq" id="WP_077379164.1">
    <property type="nucleotide sequence ID" value="NZ_FTPD01000019.1"/>
</dbReference>
<sequence>MPTAKRTDAASTAPKIHLIQSDDTEPSLKLKPGMKFEVRATTITDPELKPIKKVASRLCGGTNTCLALVEL</sequence>
<protein>
    <submittedName>
        <fullName evidence="2">Uncharacterized protein</fullName>
    </submittedName>
</protein>
<gene>
    <name evidence="2" type="ORF">BQ8794_260015</name>
</gene>
<evidence type="ECO:0000256" key="1">
    <source>
        <dbReference type="SAM" id="MobiDB-lite"/>
    </source>
</evidence>
<name>A0A1R3V8C9_9HYPH</name>